<dbReference type="EMBL" id="JASCZI010060559">
    <property type="protein sequence ID" value="MED6133896.1"/>
    <property type="molecule type" value="Genomic_DNA"/>
</dbReference>
<keyword evidence="1" id="KW-0175">Coiled coil</keyword>
<evidence type="ECO:0000313" key="3">
    <source>
        <dbReference type="EMBL" id="MED6133896.1"/>
    </source>
</evidence>
<protein>
    <submittedName>
        <fullName evidence="3">Uncharacterized protein</fullName>
    </submittedName>
</protein>
<sequence>MKVLMESWKDLQNDTDSNDEPEQEAQACVMASKGVMDELFEKYNKCRSKIVALKNENDFLKEKLKEIEVAVDVLEENRFLKSEIAKFKGKQPVSASIDLIAENERLFME</sequence>
<proteinExistence type="predicted"/>
<evidence type="ECO:0000256" key="2">
    <source>
        <dbReference type="SAM" id="MobiDB-lite"/>
    </source>
</evidence>
<feature type="region of interest" description="Disordered" evidence="2">
    <location>
        <begin position="1"/>
        <end position="23"/>
    </location>
</feature>
<gene>
    <name evidence="3" type="ORF">PIB30_032577</name>
</gene>
<feature type="coiled-coil region" evidence="1">
    <location>
        <begin position="36"/>
        <end position="77"/>
    </location>
</feature>
<comment type="caution">
    <text evidence="3">The sequence shown here is derived from an EMBL/GenBank/DDBJ whole genome shotgun (WGS) entry which is preliminary data.</text>
</comment>
<accession>A0ABU6SBX0</accession>
<name>A0ABU6SBX0_9FABA</name>
<dbReference type="Proteomes" id="UP001341840">
    <property type="component" value="Unassembled WGS sequence"/>
</dbReference>
<evidence type="ECO:0000313" key="4">
    <source>
        <dbReference type="Proteomes" id="UP001341840"/>
    </source>
</evidence>
<keyword evidence="4" id="KW-1185">Reference proteome</keyword>
<reference evidence="3 4" key="1">
    <citation type="journal article" date="2023" name="Plants (Basel)">
        <title>Bridging the Gap: Combining Genomics and Transcriptomics Approaches to Understand Stylosanthes scabra, an Orphan Legume from the Brazilian Caatinga.</title>
        <authorList>
            <person name="Ferreira-Neto J.R.C."/>
            <person name="da Silva M.D."/>
            <person name="Binneck E."/>
            <person name="de Melo N.F."/>
            <person name="da Silva R.H."/>
            <person name="de Melo A.L.T.M."/>
            <person name="Pandolfi V."/>
            <person name="Bustamante F.O."/>
            <person name="Brasileiro-Vidal A.C."/>
            <person name="Benko-Iseppon A.M."/>
        </authorList>
    </citation>
    <scope>NUCLEOTIDE SEQUENCE [LARGE SCALE GENOMIC DNA]</scope>
    <source>
        <tissue evidence="3">Leaves</tissue>
    </source>
</reference>
<evidence type="ECO:0000256" key="1">
    <source>
        <dbReference type="SAM" id="Coils"/>
    </source>
</evidence>
<organism evidence="3 4">
    <name type="scientific">Stylosanthes scabra</name>
    <dbReference type="NCBI Taxonomy" id="79078"/>
    <lineage>
        <taxon>Eukaryota</taxon>
        <taxon>Viridiplantae</taxon>
        <taxon>Streptophyta</taxon>
        <taxon>Embryophyta</taxon>
        <taxon>Tracheophyta</taxon>
        <taxon>Spermatophyta</taxon>
        <taxon>Magnoliopsida</taxon>
        <taxon>eudicotyledons</taxon>
        <taxon>Gunneridae</taxon>
        <taxon>Pentapetalae</taxon>
        <taxon>rosids</taxon>
        <taxon>fabids</taxon>
        <taxon>Fabales</taxon>
        <taxon>Fabaceae</taxon>
        <taxon>Papilionoideae</taxon>
        <taxon>50 kb inversion clade</taxon>
        <taxon>dalbergioids sensu lato</taxon>
        <taxon>Dalbergieae</taxon>
        <taxon>Pterocarpus clade</taxon>
        <taxon>Stylosanthes</taxon>
    </lineage>
</organism>